<dbReference type="InterPro" id="IPR006139">
    <property type="entry name" value="D-isomer_2_OHA_DH_cat_dom"/>
</dbReference>
<keyword evidence="2 4" id="KW-0560">Oxidoreductase</keyword>
<dbReference type="KEGG" id="pej:FYC62_15280"/>
<dbReference type="SUPFAM" id="SSF51735">
    <property type="entry name" value="NAD(P)-binding Rossmann-fold domains"/>
    <property type="match status" value="1"/>
</dbReference>
<dbReference type="InterPro" id="IPR050857">
    <property type="entry name" value="D-2-hydroxyacid_DH"/>
</dbReference>
<keyword evidence="8" id="KW-1185">Reference proteome</keyword>
<evidence type="ECO:0000256" key="1">
    <source>
        <dbReference type="ARBA" id="ARBA00005854"/>
    </source>
</evidence>
<dbReference type="Proteomes" id="UP000323653">
    <property type="component" value="Chromosome"/>
</dbReference>
<organism evidence="7 8">
    <name type="scientific">Pedobacter aquae</name>
    <dbReference type="NCBI Taxonomy" id="2605747"/>
    <lineage>
        <taxon>Bacteria</taxon>
        <taxon>Pseudomonadati</taxon>
        <taxon>Bacteroidota</taxon>
        <taxon>Sphingobacteriia</taxon>
        <taxon>Sphingobacteriales</taxon>
        <taxon>Sphingobacteriaceae</taxon>
        <taxon>Pedobacter</taxon>
    </lineage>
</organism>
<reference evidence="7 8" key="1">
    <citation type="submission" date="2019-08" db="EMBL/GenBank/DDBJ databases">
        <title>Pedobacter sp. nov., isolated from Han river, South Korea.</title>
        <authorList>
            <person name="Lee D.-H."/>
            <person name="Kim Y.-S."/>
            <person name="Hwang E.-M."/>
            <person name="Le Tran T.C."/>
            <person name="Cha C.-J."/>
        </authorList>
    </citation>
    <scope>NUCLEOTIDE SEQUENCE [LARGE SCALE GENOMIC DNA]</scope>
    <source>
        <strain evidence="7 8">CJ43</strain>
    </source>
</reference>
<dbReference type="EMBL" id="CP043329">
    <property type="protein sequence ID" value="QEK52879.1"/>
    <property type="molecule type" value="Genomic_DNA"/>
</dbReference>
<dbReference type="SUPFAM" id="SSF52283">
    <property type="entry name" value="Formate/glycerate dehydrogenase catalytic domain-like"/>
    <property type="match status" value="1"/>
</dbReference>
<feature type="domain" description="D-isomer specific 2-hydroxyacid dehydrogenase catalytic" evidence="5">
    <location>
        <begin position="24"/>
        <end position="320"/>
    </location>
</feature>
<dbReference type="GO" id="GO:0051287">
    <property type="term" value="F:NAD binding"/>
    <property type="evidence" value="ECO:0007669"/>
    <property type="project" value="InterPro"/>
</dbReference>
<feature type="domain" description="D-isomer specific 2-hydroxyacid dehydrogenase NAD-binding" evidence="6">
    <location>
        <begin position="117"/>
        <end position="293"/>
    </location>
</feature>
<proteinExistence type="inferred from homology"/>
<dbReference type="AlphaFoldDB" id="A0A5C0VL56"/>
<keyword evidence="3" id="KW-0520">NAD</keyword>
<name>A0A5C0VL56_9SPHI</name>
<evidence type="ECO:0000256" key="4">
    <source>
        <dbReference type="RuleBase" id="RU003719"/>
    </source>
</evidence>
<sequence length="340" mass="36618">MRRPLISILNSSTFGKHFADHMSTLEAFADIKHITVPADIDGDALAEYLKDADGIIASVTPKIPRATLEKCKNLVLLVRHGIGCDNVDLEAATELGIMVSRVKGIIEKEAVAEYAVSLLMAGSRKLVSGSRAVRNSDWSKRAGMIGMEIKGKTIGIIGLGNIGSRSSEILAKGFGANVVASDPYIAKERFAQFGAKEVSLDELIKTSSAILFHCPLTDETKRMLGKAQFDSMQKDAVLVNTCRGELVDEDALYAALQNGPLGVYATDVVEGEPIDGNHRLAKLENTIITPHLGGYSWESLHGMGQTCVDDAVSVFQNNGVAGELANPEVLQTKRRVWSSH</sequence>
<evidence type="ECO:0000259" key="5">
    <source>
        <dbReference type="Pfam" id="PF00389"/>
    </source>
</evidence>
<protein>
    <submittedName>
        <fullName evidence="7">Hydroxyacid dehydrogenase</fullName>
    </submittedName>
</protein>
<evidence type="ECO:0000313" key="8">
    <source>
        <dbReference type="Proteomes" id="UP000323653"/>
    </source>
</evidence>
<gene>
    <name evidence="7" type="ORF">FYC62_15280</name>
</gene>
<evidence type="ECO:0000313" key="7">
    <source>
        <dbReference type="EMBL" id="QEK52879.1"/>
    </source>
</evidence>
<dbReference type="InterPro" id="IPR036291">
    <property type="entry name" value="NAD(P)-bd_dom_sf"/>
</dbReference>
<evidence type="ECO:0000256" key="2">
    <source>
        <dbReference type="ARBA" id="ARBA00023002"/>
    </source>
</evidence>
<accession>A0A5C0VL56</accession>
<dbReference type="Gene3D" id="3.40.50.720">
    <property type="entry name" value="NAD(P)-binding Rossmann-like Domain"/>
    <property type="match status" value="2"/>
</dbReference>
<dbReference type="FunFam" id="3.40.50.720:FF:000203">
    <property type="entry name" value="D-3-phosphoglycerate dehydrogenase (SerA)"/>
    <property type="match status" value="1"/>
</dbReference>
<evidence type="ECO:0000259" key="6">
    <source>
        <dbReference type="Pfam" id="PF02826"/>
    </source>
</evidence>
<dbReference type="GO" id="GO:0016616">
    <property type="term" value="F:oxidoreductase activity, acting on the CH-OH group of donors, NAD or NADP as acceptor"/>
    <property type="evidence" value="ECO:0007669"/>
    <property type="project" value="InterPro"/>
</dbReference>
<dbReference type="PROSITE" id="PS00671">
    <property type="entry name" value="D_2_HYDROXYACID_DH_3"/>
    <property type="match status" value="1"/>
</dbReference>
<dbReference type="RefSeq" id="WP_149075562.1">
    <property type="nucleotide sequence ID" value="NZ_CP043329.1"/>
</dbReference>
<evidence type="ECO:0000256" key="3">
    <source>
        <dbReference type="ARBA" id="ARBA00023027"/>
    </source>
</evidence>
<dbReference type="PANTHER" id="PTHR42789:SF1">
    <property type="entry name" value="D-ISOMER SPECIFIC 2-HYDROXYACID DEHYDROGENASE FAMILY PROTEIN (AFU_ORTHOLOGUE AFUA_6G10090)"/>
    <property type="match status" value="1"/>
</dbReference>
<dbReference type="Pfam" id="PF02826">
    <property type="entry name" value="2-Hacid_dh_C"/>
    <property type="match status" value="1"/>
</dbReference>
<dbReference type="InterPro" id="IPR029753">
    <property type="entry name" value="D-isomer_DH_CS"/>
</dbReference>
<dbReference type="Pfam" id="PF00389">
    <property type="entry name" value="2-Hacid_dh"/>
    <property type="match status" value="1"/>
</dbReference>
<dbReference type="InterPro" id="IPR006140">
    <property type="entry name" value="D-isomer_DH_NAD-bd"/>
</dbReference>
<dbReference type="PANTHER" id="PTHR42789">
    <property type="entry name" value="D-ISOMER SPECIFIC 2-HYDROXYACID DEHYDROGENASE FAMILY PROTEIN (AFU_ORTHOLOGUE AFUA_6G10090)"/>
    <property type="match status" value="1"/>
</dbReference>
<comment type="similarity">
    <text evidence="1 4">Belongs to the D-isomer specific 2-hydroxyacid dehydrogenase family.</text>
</comment>